<dbReference type="EMBL" id="JAVXUP010001052">
    <property type="protein sequence ID" value="KAK3016681.1"/>
    <property type="molecule type" value="Genomic_DNA"/>
</dbReference>
<proteinExistence type="predicted"/>
<sequence length="89" mass="9630">MVMTLSRNYPLGLQVAVAVILIIFSLTVVPSNSVGSSPSFAESDMQQRNNLGFKAARMREQVHELQALRGDSGHSSPSKEGIRSVVSWG</sequence>
<comment type="caution">
    <text evidence="2">The sequence shown here is derived from an EMBL/GenBank/DDBJ whole genome shotgun (WGS) entry which is preliminary data.</text>
</comment>
<keyword evidence="3" id="KW-1185">Reference proteome</keyword>
<feature type="region of interest" description="Disordered" evidence="1">
    <location>
        <begin position="67"/>
        <end position="89"/>
    </location>
</feature>
<gene>
    <name evidence="2" type="ORF">RJ639_007086</name>
</gene>
<name>A0AA89AZ22_9ASTE</name>
<evidence type="ECO:0000313" key="3">
    <source>
        <dbReference type="Proteomes" id="UP001188597"/>
    </source>
</evidence>
<dbReference type="Proteomes" id="UP001188597">
    <property type="component" value="Unassembled WGS sequence"/>
</dbReference>
<accession>A0AA89AZ22</accession>
<dbReference type="AlphaFoldDB" id="A0AA89AZ22"/>
<reference evidence="2" key="1">
    <citation type="submission" date="2022-12" db="EMBL/GenBank/DDBJ databases">
        <title>Draft genome assemblies for two species of Escallonia (Escalloniales).</title>
        <authorList>
            <person name="Chanderbali A."/>
            <person name="Dervinis C."/>
            <person name="Anghel I."/>
            <person name="Soltis D."/>
            <person name="Soltis P."/>
            <person name="Zapata F."/>
        </authorList>
    </citation>
    <scope>NUCLEOTIDE SEQUENCE</scope>
    <source>
        <strain evidence="2">UCBG64.0493</strain>
        <tissue evidence="2">Leaf</tissue>
    </source>
</reference>
<evidence type="ECO:0000256" key="1">
    <source>
        <dbReference type="SAM" id="MobiDB-lite"/>
    </source>
</evidence>
<protein>
    <submittedName>
        <fullName evidence="2">Uncharacterized protein</fullName>
    </submittedName>
</protein>
<organism evidence="2 3">
    <name type="scientific">Escallonia herrerae</name>
    <dbReference type="NCBI Taxonomy" id="1293975"/>
    <lineage>
        <taxon>Eukaryota</taxon>
        <taxon>Viridiplantae</taxon>
        <taxon>Streptophyta</taxon>
        <taxon>Embryophyta</taxon>
        <taxon>Tracheophyta</taxon>
        <taxon>Spermatophyta</taxon>
        <taxon>Magnoliopsida</taxon>
        <taxon>eudicotyledons</taxon>
        <taxon>Gunneridae</taxon>
        <taxon>Pentapetalae</taxon>
        <taxon>asterids</taxon>
        <taxon>campanulids</taxon>
        <taxon>Escalloniales</taxon>
        <taxon>Escalloniaceae</taxon>
        <taxon>Escallonia</taxon>
    </lineage>
</organism>
<evidence type="ECO:0000313" key="2">
    <source>
        <dbReference type="EMBL" id="KAK3016681.1"/>
    </source>
</evidence>